<keyword evidence="8" id="KW-0479">Metal-binding</keyword>
<feature type="compositionally biased region" description="Basic and acidic residues" evidence="20">
    <location>
        <begin position="1257"/>
        <end position="1266"/>
    </location>
</feature>
<reference evidence="25 26" key="1">
    <citation type="submission" date="2024-05" db="EMBL/GenBank/DDBJ databases">
        <title>Genetic variation in Jamaican populations of the coffee berry borer (Hypothenemus hampei).</title>
        <authorList>
            <person name="Errbii M."/>
            <person name="Myrie A."/>
        </authorList>
    </citation>
    <scope>NUCLEOTIDE SEQUENCE [LARGE SCALE GENOMIC DNA]</scope>
    <source>
        <strain evidence="25">JA-Hopewell-2020-01-JO</strain>
        <tissue evidence="25">Whole body</tissue>
    </source>
</reference>
<dbReference type="InterPro" id="IPR001965">
    <property type="entry name" value="Znf_PHD"/>
</dbReference>
<keyword evidence="14" id="KW-0007">Acetylation</keyword>
<dbReference type="GO" id="GO:0040029">
    <property type="term" value="P:epigenetic regulation of gene expression"/>
    <property type="evidence" value="ECO:0007669"/>
    <property type="project" value="UniProtKB-ARBA"/>
</dbReference>
<feature type="domain" description="SAMD1-like winged helix (WH)" evidence="24">
    <location>
        <begin position="4"/>
        <end position="80"/>
    </location>
</feature>
<feature type="compositionally biased region" description="Low complexity" evidence="20">
    <location>
        <begin position="503"/>
        <end position="517"/>
    </location>
</feature>
<evidence type="ECO:0000256" key="6">
    <source>
        <dbReference type="ARBA" id="ARBA00022553"/>
    </source>
</evidence>
<evidence type="ECO:0000313" key="26">
    <source>
        <dbReference type="Proteomes" id="UP001566132"/>
    </source>
</evidence>
<dbReference type="InterPro" id="IPR011011">
    <property type="entry name" value="Znf_FYVE_PHD"/>
</dbReference>
<dbReference type="InterPro" id="IPR019787">
    <property type="entry name" value="Znf_PHD-finger"/>
</dbReference>
<evidence type="ECO:0000256" key="5">
    <source>
        <dbReference type="ARBA" id="ARBA00022499"/>
    </source>
</evidence>
<feature type="region of interest" description="Disordered" evidence="20">
    <location>
        <begin position="1088"/>
        <end position="1108"/>
    </location>
</feature>
<dbReference type="EMBL" id="JBDJPC010000007">
    <property type="protein sequence ID" value="KAL1494960.1"/>
    <property type="molecule type" value="Genomic_DNA"/>
</dbReference>
<feature type="compositionally biased region" description="Basic and acidic residues" evidence="20">
    <location>
        <begin position="1454"/>
        <end position="1463"/>
    </location>
</feature>
<dbReference type="InterPro" id="IPR036390">
    <property type="entry name" value="WH_DNA-bd_sf"/>
</dbReference>
<feature type="region of interest" description="Disordered" evidence="20">
    <location>
        <begin position="1278"/>
        <end position="1338"/>
    </location>
</feature>
<feature type="compositionally biased region" description="Polar residues" evidence="20">
    <location>
        <begin position="443"/>
        <end position="455"/>
    </location>
</feature>
<keyword evidence="26" id="KW-1185">Reference proteome</keyword>
<feature type="compositionally biased region" description="Polar residues" evidence="20">
    <location>
        <begin position="2402"/>
        <end position="2419"/>
    </location>
</feature>
<keyword evidence="10 19" id="KW-0863">Zinc-finger</keyword>
<feature type="compositionally biased region" description="Basic and acidic residues" evidence="20">
    <location>
        <begin position="1091"/>
        <end position="1100"/>
    </location>
</feature>
<feature type="compositionally biased region" description="Polar residues" evidence="20">
    <location>
        <begin position="1985"/>
        <end position="1994"/>
    </location>
</feature>
<feature type="compositionally biased region" description="Polar residues" evidence="20">
    <location>
        <begin position="1631"/>
        <end position="1646"/>
    </location>
</feature>
<evidence type="ECO:0000313" key="25">
    <source>
        <dbReference type="EMBL" id="KAL1494960.1"/>
    </source>
</evidence>
<feature type="compositionally biased region" description="Polar residues" evidence="20">
    <location>
        <begin position="701"/>
        <end position="713"/>
    </location>
</feature>
<protein>
    <recommendedName>
        <fullName evidence="3">histone acetyltransferase</fullName>
        <ecNumber evidence="3">2.3.1.48</ecNumber>
    </recommendedName>
</protein>
<dbReference type="SUPFAM" id="SSF57903">
    <property type="entry name" value="FYVE/PHD zinc finger"/>
    <property type="match status" value="1"/>
</dbReference>
<keyword evidence="13" id="KW-0156">Chromatin regulator</keyword>
<keyword evidence="7" id="KW-0808">Transferase</keyword>
<dbReference type="Pfam" id="PF01853">
    <property type="entry name" value="MOZ_SAS"/>
    <property type="match status" value="1"/>
</dbReference>
<dbReference type="GO" id="GO:0070775">
    <property type="term" value="C:H3 histone acetyltransferase complex"/>
    <property type="evidence" value="ECO:0007669"/>
    <property type="project" value="UniProtKB-ARBA"/>
</dbReference>
<gene>
    <name evidence="25" type="ORF">ABEB36_010459</name>
</gene>
<feature type="compositionally biased region" description="Basic and acidic residues" evidence="20">
    <location>
        <begin position="427"/>
        <end position="442"/>
    </location>
</feature>
<dbReference type="Gene3D" id="1.10.10.10">
    <property type="entry name" value="Winged helix-like DNA-binding domain superfamily/Winged helix DNA-binding domain"/>
    <property type="match status" value="2"/>
</dbReference>
<evidence type="ECO:0000256" key="13">
    <source>
        <dbReference type="ARBA" id="ARBA00022853"/>
    </source>
</evidence>
<dbReference type="PANTHER" id="PTHR10615:SF217">
    <property type="entry name" value="HISTONE ACETYLTRANSFERASE"/>
    <property type="match status" value="1"/>
</dbReference>
<feature type="compositionally biased region" description="Basic and acidic residues" evidence="20">
    <location>
        <begin position="1824"/>
        <end position="1877"/>
    </location>
</feature>
<feature type="region of interest" description="Disordered" evidence="20">
    <location>
        <begin position="594"/>
        <end position="613"/>
    </location>
</feature>
<feature type="region of interest" description="Disordered" evidence="20">
    <location>
        <begin position="2140"/>
        <end position="2293"/>
    </location>
</feature>
<evidence type="ECO:0000256" key="14">
    <source>
        <dbReference type="ARBA" id="ARBA00022990"/>
    </source>
</evidence>
<feature type="compositionally biased region" description="Polar residues" evidence="20">
    <location>
        <begin position="1600"/>
        <end position="1612"/>
    </location>
</feature>
<dbReference type="PROSITE" id="PS51726">
    <property type="entry name" value="MYST_HAT"/>
    <property type="match status" value="1"/>
</dbReference>
<evidence type="ECO:0000256" key="12">
    <source>
        <dbReference type="ARBA" id="ARBA00022843"/>
    </source>
</evidence>
<feature type="compositionally biased region" description="Basic residues" evidence="20">
    <location>
        <begin position="471"/>
        <end position="481"/>
    </location>
</feature>
<evidence type="ECO:0000256" key="17">
    <source>
        <dbReference type="ARBA" id="ARBA00048017"/>
    </source>
</evidence>
<feature type="compositionally biased region" description="Polar residues" evidence="20">
    <location>
        <begin position="2169"/>
        <end position="2229"/>
    </location>
</feature>
<evidence type="ECO:0000256" key="2">
    <source>
        <dbReference type="ARBA" id="ARBA00010107"/>
    </source>
</evidence>
<evidence type="ECO:0000256" key="10">
    <source>
        <dbReference type="ARBA" id="ARBA00022771"/>
    </source>
</evidence>
<keyword evidence="4" id="KW-0678">Repressor</keyword>
<comment type="catalytic activity">
    <reaction evidence="17">
        <text>L-lysyl-[protein] + acetyl-CoA = N(6)-acetyl-L-lysyl-[protein] + CoA + H(+)</text>
        <dbReference type="Rhea" id="RHEA:45948"/>
        <dbReference type="Rhea" id="RHEA-COMP:9752"/>
        <dbReference type="Rhea" id="RHEA-COMP:10731"/>
        <dbReference type="ChEBI" id="CHEBI:15378"/>
        <dbReference type="ChEBI" id="CHEBI:29969"/>
        <dbReference type="ChEBI" id="CHEBI:57287"/>
        <dbReference type="ChEBI" id="CHEBI:57288"/>
        <dbReference type="ChEBI" id="CHEBI:61930"/>
        <dbReference type="EC" id="2.3.1.48"/>
    </reaction>
</comment>
<feature type="region of interest" description="Disordered" evidence="20">
    <location>
        <begin position="1767"/>
        <end position="1887"/>
    </location>
</feature>
<feature type="region of interest" description="Disordered" evidence="20">
    <location>
        <begin position="1394"/>
        <end position="1480"/>
    </location>
</feature>
<evidence type="ECO:0000259" key="23">
    <source>
        <dbReference type="PROSITE" id="PS51726"/>
    </source>
</evidence>
<keyword evidence="9" id="KW-0677">Repeat</keyword>
<dbReference type="PROSITE" id="PS50016">
    <property type="entry name" value="ZF_PHD_2"/>
    <property type="match status" value="1"/>
</dbReference>
<dbReference type="InterPro" id="IPR050603">
    <property type="entry name" value="MYST_HAT"/>
</dbReference>
<keyword evidence="12" id="KW-0832">Ubl conjugation</keyword>
<feature type="domain" description="MYST-type HAT" evidence="23">
    <location>
        <begin position="800"/>
        <end position="1080"/>
    </location>
</feature>
<feature type="region of interest" description="Disordered" evidence="20">
    <location>
        <begin position="2386"/>
        <end position="2419"/>
    </location>
</feature>
<feature type="compositionally biased region" description="Polar residues" evidence="20">
    <location>
        <begin position="2255"/>
        <end position="2270"/>
    </location>
</feature>
<feature type="compositionally biased region" description="Polar residues" evidence="20">
    <location>
        <begin position="678"/>
        <end position="694"/>
    </location>
</feature>
<dbReference type="InterPro" id="IPR036388">
    <property type="entry name" value="WH-like_DNA-bd_sf"/>
</dbReference>
<feature type="compositionally biased region" description="Basic residues" evidence="20">
    <location>
        <begin position="1311"/>
        <end position="1329"/>
    </location>
</feature>
<feature type="region of interest" description="Disordered" evidence="20">
    <location>
        <begin position="1961"/>
        <end position="2117"/>
    </location>
</feature>
<keyword evidence="15" id="KW-0010">Activator</keyword>
<dbReference type="EC" id="2.3.1.48" evidence="3"/>
<dbReference type="SMART" id="SM00526">
    <property type="entry name" value="H15"/>
    <property type="match status" value="1"/>
</dbReference>
<dbReference type="Pfam" id="PF17772">
    <property type="entry name" value="zf-MYST"/>
    <property type="match status" value="1"/>
</dbReference>
<dbReference type="Gene3D" id="3.30.40.10">
    <property type="entry name" value="Zinc/RING finger domain, C3HC4 (zinc finger)"/>
    <property type="match status" value="1"/>
</dbReference>
<dbReference type="InterPro" id="IPR002717">
    <property type="entry name" value="HAT_MYST-type"/>
</dbReference>
<feature type="compositionally biased region" description="Polar residues" evidence="20">
    <location>
        <begin position="338"/>
        <end position="348"/>
    </location>
</feature>
<feature type="compositionally biased region" description="Basic and acidic residues" evidence="20">
    <location>
        <begin position="1203"/>
        <end position="1224"/>
    </location>
</feature>
<evidence type="ECO:0000259" key="22">
    <source>
        <dbReference type="PROSITE" id="PS51504"/>
    </source>
</evidence>
<keyword evidence="5" id="KW-1017">Isopeptide bond</keyword>
<evidence type="ECO:0000256" key="9">
    <source>
        <dbReference type="ARBA" id="ARBA00022737"/>
    </source>
</evidence>
<feature type="region of interest" description="Disordered" evidence="20">
    <location>
        <begin position="1351"/>
        <end position="1373"/>
    </location>
</feature>
<dbReference type="GO" id="GO:0008270">
    <property type="term" value="F:zinc ion binding"/>
    <property type="evidence" value="ECO:0007669"/>
    <property type="project" value="UniProtKB-KW"/>
</dbReference>
<feature type="compositionally biased region" description="Polar residues" evidence="20">
    <location>
        <begin position="1351"/>
        <end position="1363"/>
    </location>
</feature>
<organism evidence="25 26">
    <name type="scientific">Hypothenemus hampei</name>
    <name type="common">Coffee berry borer</name>
    <dbReference type="NCBI Taxonomy" id="57062"/>
    <lineage>
        <taxon>Eukaryota</taxon>
        <taxon>Metazoa</taxon>
        <taxon>Ecdysozoa</taxon>
        <taxon>Arthropoda</taxon>
        <taxon>Hexapoda</taxon>
        <taxon>Insecta</taxon>
        <taxon>Pterygota</taxon>
        <taxon>Neoptera</taxon>
        <taxon>Endopterygota</taxon>
        <taxon>Coleoptera</taxon>
        <taxon>Polyphaga</taxon>
        <taxon>Cucujiformia</taxon>
        <taxon>Curculionidae</taxon>
        <taxon>Scolytinae</taxon>
        <taxon>Hypothenemus</taxon>
    </lineage>
</organism>
<comment type="subcellular location">
    <subcellularLocation>
        <location evidence="1">Nucleus</location>
    </subcellularLocation>
</comment>
<dbReference type="Pfam" id="PF00538">
    <property type="entry name" value="Linker_histone"/>
    <property type="match status" value="1"/>
</dbReference>
<evidence type="ECO:0000256" key="7">
    <source>
        <dbReference type="ARBA" id="ARBA00022679"/>
    </source>
</evidence>
<dbReference type="FunFam" id="3.30.60.60:FF:000001">
    <property type="entry name" value="Histone acetyltransferase"/>
    <property type="match status" value="1"/>
</dbReference>
<dbReference type="FunFam" id="3.40.630.30:FF:000001">
    <property type="entry name" value="Histone acetyltransferase"/>
    <property type="match status" value="1"/>
</dbReference>
<name>A0ABD1EJS8_HYPHA</name>
<evidence type="ECO:0000259" key="21">
    <source>
        <dbReference type="PROSITE" id="PS50016"/>
    </source>
</evidence>
<feature type="region of interest" description="Disordered" evidence="20">
    <location>
        <begin position="1563"/>
        <end position="1656"/>
    </location>
</feature>
<comment type="similarity">
    <text evidence="2">Belongs to the MYST (SAS/MOZ) family.</text>
</comment>
<feature type="compositionally biased region" description="Polar residues" evidence="20">
    <location>
        <begin position="393"/>
        <end position="407"/>
    </location>
</feature>
<feature type="compositionally biased region" description="Basic and acidic residues" evidence="20">
    <location>
        <begin position="661"/>
        <end position="672"/>
    </location>
</feature>
<evidence type="ECO:0000256" key="15">
    <source>
        <dbReference type="ARBA" id="ARBA00023159"/>
    </source>
</evidence>
<dbReference type="PROSITE" id="PS51504">
    <property type="entry name" value="H15"/>
    <property type="match status" value="1"/>
</dbReference>
<dbReference type="FunFam" id="1.10.10.10:FF:000123">
    <property type="entry name" value="Histone acetyltransferase"/>
    <property type="match status" value="1"/>
</dbReference>
<accession>A0ABD1EJS8</accession>
<feature type="compositionally biased region" description="Pro residues" evidence="20">
    <location>
        <begin position="1811"/>
        <end position="1821"/>
    </location>
</feature>
<dbReference type="PROSITE" id="PS52014">
    <property type="entry name" value="SAMD1_WH"/>
    <property type="match status" value="1"/>
</dbReference>
<evidence type="ECO:0000256" key="8">
    <source>
        <dbReference type="ARBA" id="ARBA00022723"/>
    </source>
</evidence>
<proteinExistence type="inferred from homology"/>
<feature type="compositionally biased region" description="Polar residues" evidence="20">
    <location>
        <begin position="1780"/>
        <end position="1797"/>
    </location>
</feature>
<dbReference type="InterPro" id="IPR005818">
    <property type="entry name" value="Histone_H1/H5_H15"/>
</dbReference>
<dbReference type="InterPro" id="IPR040706">
    <property type="entry name" value="Zf-MYST"/>
</dbReference>
<evidence type="ECO:0000256" key="16">
    <source>
        <dbReference type="ARBA" id="ARBA00023242"/>
    </source>
</evidence>
<dbReference type="GO" id="GO:0061733">
    <property type="term" value="F:protein-lysine-acetyltransferase activity"/>
    <property type="evidence" value="ECO:0007669"/>
    <property type="project" value="UniProtKB-EC"/>
</dbReference>
<dbReference type="Gene3D" id="3.40.630.30">
    <property type="match status" value="1"/>
</dbReference>
<keyword evidence="6" id="KW-0597">Phosphoprotein</keyword>
<feature type="domain" description="PHD-type" evidence="21">
    <location>
        <begin position="248"/>
        <end position="301"/>
    </location>
</feature>
<evidence type="ECO:0000256" key="20">
    <source>
        <dbReference type="SAM" id="MobiDB-lite"/>
    </source>
</evidence>
<dbReference type="SMART" id="SM00249">
    <property type="entry name" value="PHD"/>
    <property type="match status" value="2"/>
</dbReference>
<dbReference type="InterPro" id="IPR013083">
    <property type="entry name" value="Znf_RING/FYVE/PHD"/>
</dbReference>
<comment type="caution">
    <text evidence="25">The sequence shown here is derived from an EMBL/GenBank/DDBJ whole genome shotgun (WGS) entry which is preliminary data.</text>
</comment>
<feature type="compositionally biased region" description="Polar residues" evidence="20">
    <location>
        <begin position="2029"/>
        <end position="2054"/>
    </location>
</feature>
<feature type="compositionally biased region" description="Basic and acidic residues" evidence="20">
    <location>
        <begin position="2002"/>
        <end position="2028"/>
    </location>
</feature>
<feature type="compositionally biased region" description="Basic and acidic residues" evidence="20">
    <location>
        <begin position="1278"/>
        <end position="1294"/>
    </location>
</feature>
<feature type="region of interest" description="Disordered" evidence="20">
    <location>
        <begin position="425"/>
        <end position="528"/>
    </location>
</feature>
<evidence type="ECO:0000259" key="24">
    <source>
        <dbReference type="PROSITE" id="PS52014"/>
    </source>
</evidence>
<sequence length="2629" mass="293233">MNEPEEVAQDVWSSWILDAIRKIRTQKQRPSVERICHAIRLHHNYHEDVIAEHLEVAVKEGVVLKVFNKGQSSYKDPGGLQQNRTLKLQKGIDLSKVVTKAVRELGEREGSSLKAIEKYIQQSHTVIESPDTDLTSLIRLGAKRAAARQFVIPNGKNYKYNYGLQNASKQRRPDVARKTTVVEEPAVKPAPTALPICSECLGTEAKNKKGVQEKLGSCSECGAFVHLSCTTNGAELASLLSKGSKWFCEDCKTCNGCGNSGVSMCLLCCCNCDNNYHMTCLDPPFDKKLKCPWRCRHCLSHHDNLGKSLKKQPGSAIKKKMDRVREKNRSKSKDVLSDTPSSPQSASPKTPMRRIEKANASATDDDEHSSQGTQSPNMIPSHKLKSHLDHSQNHPPRTTVSISSSCDNGEIMSKEKQTFFKQSMSFKAEKRSSRLMEKKENAPRTNGNLKSTQCRQSKRNKNKIVEEVTKLRRSGRKRTQKKVFSEDDSEMRSSESLTEDDSSGSITTSTSFSSSCESDTDDSEPSKIRMRKVVLQSSNRSSDSGKTFGSICGINNDADAPWGFAAAAQAVGKKNNNIKNLFSSPLEKVTLFDKTSEDGKKSNQQQQQHQQQGMTQLKGLFDGLSHFFAAPTPGRGASRAQPNYNPNKRKPKEISGVNTRKTNDNEKEDVKKVLSSPDPRSSPTTVPTSQSLSPSDLVKSAVNSQRHQAQQQLKSEDVKSALAPVKKRDQQLVPPMSCNQTTDDIKPMQLPPGCNQRDLDLFKEAREKANAQTVLHLQGETEQCKVITAANGSPSKLMHEQPRNPAAIEFGKYEIQTWYSSPFPQEYARLPKLFVCEFCLKYTKSKAVLKRHQDKCSWRHPPATEIYRCGEISVFEVDGNVNKIYCQNLCLLAKLFLDHKTLYYDVEPFLFYVLTKNDKKGCHLVGYFSKEKHCVQKYNVSCIMTMPQYQRQGFGRFLIDFSYLLSKEEGQPGTPEKPLSDLGRVSYYSYWQSVVLEYIHTHRNEQLDLTVMSKQTGMYCQDIALALQILGFIKLSPVEGGGGIKVSVCVDWDRVDRHAERVVKSKTRIYIDMECLRWKPLLSNATNQFRESSEKSDGESNKSYTETSANIVTAPEKIVIENTPGVKLKRGKKRKTLGPTGRSLKVPKANENNSTESLVFEDYEITSSGRKRTRPVKFNETTYADKKPVKRATTPDTNKRRRVADNDVKKVKSEFEDDSLKRNEYPMSKLSRPRRTTAQTTDKSMVGERWSQRRVKNQKEVEDKDQQIDYLEVNEEKRKNVKVEGDKEKEEQSKLNKSIEQSEVKLLKTPQSKKKRPIKKRRTWNKNRRSNSEIPNNQTTLPQLMKTKTLMTQKGTDSESIVSEKSEDDEHSYVSGCANKMKIISPAMQIEKKKPKITTRISTEEDSSAEADDEMENDELPIHKDSTPIKYKYGKTTPATRDETTNRTPTKNRSPKDKSRLNEAQRSTVYSTTSESETEIDGQKIKTLSSKKVLELTHKVTNDEAITMPLKKPINEISEKIEKSEINDTVSLVKTIEESEPLKDSIAIEINKPDTEVQVTVAVENQEQESAHDGQLTNDDKPVKSENDVITVDEEKQQDKVTPQLTSLSTPLNKPGSEELVPSTKKEAVDNRNTSLSDNSKTNVVANNDDVKSESVIKTQPSPTLANNIKTTPAKVQTTSSGVSDDVARYENANHGFLGQVNNTIPTGLYPPVTSGVITPPHLNNSAQVDTIKTQRTQNNNFDKNEFTAGPESSVATNKSIAVGAEQQSPNLKFHHNLPNPKSETGSSLEKSVTTQQKTEKNGSIYKEPQLPLPIPAPSPAPVQDEKAVNEKLPYKDVNKTHNDGSRHTESRHKDLKQEHRAERNSSKQEKYEDKRSSYPQKLPFEDKLPYDAAQKVHMENEALLAASMATQGYHMNMTAQYPWQWDRFWSNKYYDPTKRDYSGYAMPPLQFPLEMIPTSKQASSSCSEKEKSSFSSKSHRYDTSKYNQQNNTGRSGGSSGKTEHKDKNSSPKKEEKVSKHNKQEQENSRTTSDQYSKTSCSVPTNSAQNVEPKQQQQQSSSNVVNSSKMIKPKDEPEKIDNSDNIHQQQPLKQPAGTEMPPLVVYPSDATSNSVHSIPSYPPCELEVAAHMKILESTSSITSEIAPQNSIDAIRPPSSHSNPPPPPQTNYDCMQQQTLQAQGTTIPASSPGLNSTMQIQQPSASQGSSGKRQMQQQRNRSNTPSSNKQHNMRATPPNVSQSQSSSSRHRATPPSGHQHNVQASSSAGNAQHQVMQHQHHQQLQQHLHQHQGYPHQLATSAMHHQHPHHGHHSVISQTNYIPVATTQGFSGQGSSTYVNVPMTTVIQHRMAQQGGISPLSGLGSGHQNLAASPSCAVTTGASFYIQTNHSHTPGPTIPTPSPNSLQSNPAQPAAGNSSCSLAKLQQMVSNSTIPPSACNTMTPPPPTSMTPPAHHPHTMTPPPTHQAMIQNQAVRNLTPPSGIPSNLQQQMLGYHKYYQTNMNVNQLSGSVTPPIGQNLGRSGRNSATNMASMQHMQTGSSRVSPNVSLNPYVMNNSLNGYRIPPQQAPSAVPSYITNTTAGFINNQIPAMQMMNMAAAQTQYQDPATLQRAQQNPMYTYNYINGIMRR</sequence>
<feature type="region of interest" description="Disordered" evidence="20">
    <location>
        <begin position="626"/>
        <end position="717"/>
    </location>
</feature>
<dbReference type="PANTHER" id="PTHR10615">
    <property type="entry name" value="HISTONE ACETYLTRANSFERASE"/>
    <property type="match status" value="1"/>
</dbReference>
<dbReference type="Pfam" id="PF21524">
    <property type="entry name" value="SAMD1_WH"/>
    <property type="match status" value="1"/>
</dbReference>
<dbReference type="SUPFAM" id="SSF55729">
    <property type="entry name" value="Acyl-CoA N-acyltransferases (Nat)"/>
    <property type="match status" value="1"/>
</dbReference>
<evidence type="ECO:0000256" key="11">
    <source>
        <dbReference type="ARBA" id="ARBA00022833"/>
    </source>
</evidence>
<evidence type="ECO:0000256" key="18">
    <source>
        <dbReference type="PIRSR" id="PIRSR602717-51"/>
    </source>
</evidence>
<feature type="region of interest" description="Disordered" evidence="20">
    <location>
        <begin position="2431"/>
        <end position="2465"/>
    </location>
</feature>
<feature type="compositionally biased region" description="Low complexity" evidence="20">
    <location>
        <begin position="2055"/>
        <end position="2068"/>
    </location>
</feature>
<feature type="compositionally biased region" description="Basic and acidic residues" evidence="20">
    <location>
        <begin position="2072"/>
        <end position="2084"/>
    </location>
</feature>
<feature type="region of interest" description="Disordered" evidence="20">
    <location>
        <begin position="309"/>
        <end position="407"/>
    </location>
</feature>
<keyword evidence="16" id="KW-0539">Nucleus</keyword>
<dbReference type="InterPro" id="IPR016181">
    <property type="entry name" value="Acyl_CoA_acyltransferase"/>
</dbReference>
<feature type="region of interest" description="Disordered" evidence="20">
    <location>
        <begin position="1130"/>
        <end position="1153"/>
    </location>
</feature>
<feature type="active site" description="Proton donor/acceptor" evidence="18">
    <location>
        <position position="976"/>
    </location>
</feature>
<dbReference type="Gene3D" id="3.30.60.60">
    <property type="entry name" value="N-acetyl transferase-like"/>
    <property type="match status" value="1"/>
</dbReference>
<evidence type="ECO:0000256" key="4">
    <source>
        <dbReference type="ARBA" id="ARBA00022491"/>
    </source>
</evidence>
<feature type="region of interest" description="Disordered" evidence="20">
    <location>
        <begin position="1186"/>
        <end position="1266"/>
    </location>
</feature>
<feature type="compositionally biased region" description="Basic and acidic residues" evidence="20">
    <location>
        <begin position="1578"/>
        <end position="1599"/>
    </location>
</feature>
<evidence type="ECO:0000256" key="19">
    <source>
        <dbReference type="PROSITE-ProRule" id="PRU00146"/>
    </source>
</evidence>
<dbReference type="SUPFAM" id="SSF46785">
    <property type="entry name" value="Winged helix' DNA-binding domain"/>
    <property type="match status" value="1"/>
</dbReference>
<dbReference type="InterPro" id="IPR048589">
    <property type="entry name" value="SAMD1-like_WH"/>
</dbReference>
<feature type="compositionally biased region" description="Low complexity" evidence="20">
    <location>
        <begin position="2271"/>
        <end position="2293"/>
    </location>
</feature>
<dbReference type="Proteomes" id="UP001566132">
    <property type="component" value="Unassembled WGS sequence"/>
</dbReference>
<feature type="compositionally biased region" description="Acidic residues" evidence="20">
    <location>
        <begin position="1404"/>
        <end position="1419"/>
    </location>
</feature>
<feature type="compositionally biased region" description="Basic and acidic residues" evidence="20">
    <location>
        <begin position="323"/>
        <end position="336"/>
    </location>
</feature>
<evidence type="ECO:0000256" key="1">
    <source>
        <dbReference type="ARBA" id="ARBA00004123"/>
    </source>
</evidence>
<dbReference type="GO" id="GO:0005634">
    <property type="term" value="C:nucleus"/>
    <property type="evidence" value="ECO:0007669"/>
    <property type="project" value="UniProtKB-SubCell"/>
</dbReference>
<evidence type="ECO:0000256" key="3">
    <source>
        <dbReference type="ARBA" id="ARBA00013184"/>
    </source>
</evidence>
<feature type="domain" description="H15" evidence="22">
    <location>
        <begin position="90"/>
        <end position="162"/>
    </location>
</feature>
<keyword evidence="11" id="KW-0862">Zinc</keyword>